<dbReference type="SMART" id="SM00387">
    <property type="entry name" value="HATPase_c"/>
    <property type="match status" value="1"/>
</dbReference>
<dbReference type="Gene3D" id="3.30.450.40">
    <property type="match status" value="1"/>
</dbReference>
<evidence type="ECO:0000259" key="11">
    <source>
        <dbReference type="PROSITE" id="PS50109"/>
    </source>
</evidence>
<dbReference type="PANTHER" id="PTHR43711">
    <property type="entry name" value="TWO-COMPONENT HISTIDINE KINASE"/>
    <property type="match status" value="1"/>
</dbReference>
<evidence type="ECO:0000256" key="6">
    <source>
        <dbReference type="ARBA" id="ARBA00022777"/>
    </source>
</evidence>
<keyword evidence="5" id="KW-0808">Transferase</keyword>
<feature type="region of interest" description="Disordered" evidence="9">
    <location>
        <begin position="706"/>
        <end position="750"/>
    </location>
</feature>
<dbReference type="InterPro" id="IPR003594">
    <property type="entry name" value="HATPase_dom"/>
</dbReference>
<dbReference type="CDD" id="cd00082">
    <property type="entry name" value="HisKA"/>
    <property type="match status" value="1"/>
</dbReference>
<dbReference type="InterPro" id="IPR003661">
    <property type="entry name" value="HisK_dim/P_dom"/>
</dbReference>
<feature type="compositionally biased region" description="Polar residues" evidence="9">
    <location>
        <begin position="736"/>
        <end position="750"/>
    </location>
</feature>
<feature type="compositionally biased region" description="Polar residues" evidence="9">
    <location>
        <begin position="353"/>
        <end position="370"/>
    </location>
</feature>
<evidence type="ECO:0000259" key="10">
    <source>
        <dbReference type="PROSITE" id="PS50046"/>
    </source>
</evidence>
<dbReference type="InterPro" id="IPR029016">
    <property type="entry name" value="GAF-like_dom_sf"/>
</dbReference>
<dbReference type="InterPro" id="IPR003018">
    <property type="entry name" value="GAF"/>
</dbReference>
<dbReference type="InterPro" id="IPR005467">
    <property type="entry name" value="His_kinase_dom"/>
</dbReference>
<evidence type="ECO:0000256" key="3">
    <source>
        <dbReference type="ARBA" id="ARBA00012438"/>
    </source>
</evidence>
<dbReference type="PROSITE" id="PS50109">
    <property type="entry name" value="HIS_KIN"/>
    <property type="match status" value="1"/>
</dbReference>
<accession>A0A951PL86</accession>
<sequence>MIITTSVLADLLEAMPHLRQQVYFKSSLTALSHAMEDQVLAGAEQPLVIASFQRERFYRQEAHRYRRIAEQTSQVYVLAAPETDFKNSSDYYETVAFEPGDALSQEWHLVVIGQLYANCLICRERFAPIDSTNMEMDPSRRFEGIWTFDRNVSRKAADLLLTRIEAYRPELTTKIAEAKSLYVGDLSFRGETVSPSLRDAPNPDPFVQRLVTYLQAGQYKLLKAYRSISAQEQKERMVNSITAAIRRSLNPDEILEVAVRELGQALESCRCLIYRCKATDAVATITHEFLKTGDSGEISLAPALGQTWRLQDNHLFQAVVQRREFIYVENTQVETWLDGTEELLKPQGDLPRENSNGATLPSKDSSGSEQPRQRNVRRQRQGNNSAPEGLAQPSDETRDSSSYLKNLAQQFSIRSLLLVPVLYQGQLLGMVELHHCGTTPYRWKEDELSLVEAIATQVGVALIQAEAYANLEDLNQQLEALDRTRSNLVAITGHELRTPLSTIQVCLESLATEPDMSPELRQVMLNTALADAERMRKLVQDFLTLSRLESGRVEWHPEALSLQECIDLALSNIRARRSEEERPQITAQVPEDLPLVRADGEWLVEALAKLLDNACKFTTPQGQVTIATKSNGGLMLEVTVADTGRGIEPNRLEAVFDRFYQEEGALRRTAGGTGLGLAICRQIVKGWGGEIWADSAGKDQGSQFHFTVPISPRPVESKPSKPSIQRVTPRNKRSAAKNQSETDNGLQPKS</sequence>
<dbReference type="PRINTS" id="PR00344">
    <property type="entry name" value="BCTRLSENSOR"/>
</dbReference>
<feature type="region of interest" description="Disordered" evidence="9">
    <location>
        <begin position="345"/>
        <end position="401"/>
    </location>
</feature>
<dbReference type="InterPro" id="IPR004358">
    <property type="entry name" value="Sig_transdc_His_kin-like_C"/>
</dbReference>
<dbReference type="InterPro" id="IPR050736">
    <property type="entry name" value="Sensor_HK_Regulatory"/>
</dbReference>
<keyword evidence="8" id="KW-0175">Coiled coil</keyword>
<keyword evidence="7" id="KW-0902">Two-component regulatory system</keyword>
<gene>
    <name evidence="12" type="ORF">KME25_16310</name>
</gene>
<evidence type="ECO:0000313" key="13">
    <source>
        <dbReference type="Proteomes" id="UP000753908"/>
    </source>
</evidence>
<name>A0A951PL86_9CYAN</name>
<organism evidence="12 13">
    <name type="scientific">Symplocastrum torsivum CPER-KK1</name>
    <dbReference type="NCBI Taxonomy" id="450513"/>
    <lineage>
        <taxon>Bacteria</taxon>
        <taxon>Bacillati</taxon>
        <taxon>Cyanobacteriota</taxon>
        <taxon>Cyanophyceae</taxon>
        <taxon>Oscillatoriophycideae</taxon>
        <taxon>Oscillatoriales</taxon>
        <taxon>Microcoleaceae</taxon>
        <taxon>Symplocastrum</taxon>
    </lineage>
</organism>
<dbReference type="SUPFAM" id="SSF55874">
    <property type="entry name" value="ATPase domain of HSP90 chaperone/DNA topoisomerase II/histidine kinase"/>
    <property type="match status" value="1"/>
</dbReference>
<dbReference type="SUPFAM" id="SSF47384">
    <property type="entry name" value="Homodimeric domain of signal transducing histidine kinase"/>
    <property type="match status" value="1"/>
</dbReference>
<dbReference type="AlphaFoldDB" id="A0A951PL86"/>
<evidence type="ECO:0000256" key="9">
    <source>
        <dbReference type="SAM" id="MobiDB-lite"/>
    </source>
</evidence>
<feature type="domain" description="Phytochrome chromophore attachment site" evidence="10">
    <location>
        <begin position="250"/>
        <end position="457"/>
    </location>
</feature>
<dbReference type="Gene3D" id="1.10.287.130">
    <property type="match status" value="1"/>
</dbReference>
<dbReference type="Proteomes" id="UP000753908">
    <property type="component" value="Unassembled WGS sequence"/>
</dbReference>
<evidence type="ECO:0000256" key="4">
    <source>
        <dbReference type="ARBA" id="ARBA00022553"/>
    </source>
</evidence>
<dbReference type="Pfam" id="PF00512">
    <property type="entry name" value="HisKA"/>
    <property type="match status" value="1"/>
</dbReference>
<dbReference type="SMART" id="SM00065">
    <property type="entry name" value="GAF"/>
    <property type="match status" value="1"/>
</dbReference>
<evidence type="ECO:0000256" key="2">
    <source>
        <dbReference type="ARBA" id="ARBA00006402"/>
    </source>
</evidence>
<dbReference type="InterPro" id="IPR016132">
    <property type="entry name" value="Phyto_chromo_attachment"/>
</dbReference>
<dbReference type="SUPFAM" id="SSF55781">
    <property type="entry name" value="GAF domain-like"/>
    <property type="match status" value="1"/>
</dbReference>
<dbReference type="Pfam" id="PF10069">
    <property type="entry name" value="DICT"/>
    <property type="match status" value="1"/>
</dbReference>
<evidence type="ECO:0000256" key="7">
    <source>
        <dbReference type="ARBA" id="ARBA00023012"/>
    </source>
</evidence>
<dbReference type="PROSITE" id="PS50046">
    <property type="entry name" value="PHYTOCHROME_2"/>
    <property type="match status" value="1"/>
</dbReference>
<dbReference type="PANTHER" id="PTHR43711:SF26">
    <property type="entry name" value="SENSOR HISTIDINE KINASE RCSC"/>
    <property type="match status" value="1"/>
</dbReference>
<comment type="catalytic activity">
    <reaction evidence="1">
        <text>ATP + protein L-histidine = ADP + protein N-phospho-L-histidine.</text>
        <dbReference type="EC" id="2.7.13.3"/>
    </reaction>
</comment>
<dbReference type="SMART" id="SM00388">
    <property type="entry name" value="HisKA"/>
    <property type="match status" value="1"/>
</dbReference>
<dbReference type="InterPro" id="IPR036097">
    <property type="entry name" value="HisK_dim/P_sf"/>
</dbReference>
<evidence type="ECO:0000256" key="8">
    <source>
        <dbReference type="SAM" id="Coils"/>
    </source>
</evidence>
<keyword evidence="6" id="KW-0418">Kinase</keyword>
<keyword evidence="4" id="KW-0597">Phosphoprotein</keyword>
<dbReference type="EMBL" id="JAHHIF010000020">
    <property type="protein sequence ID" value="MBW4545990.1"/>
    <property type="molecule type" value="Genomic_DNA"/>
</dbReference>
<dbReference type="InterPro" id="IPR033415">
    <property type="entry name" value="CHASE6_C"/>
</dbReference>
<dbReference type="Pfam" id="PF01590">
    <property type="entry name" value="GAF"/>
    <property type="match status" value="1"/>
</dbReference>
<reference evidence="12" key="1">
    <citation type="submission" date="2021-05" db="EMBL/GenBank/DDBJ databases">
        <authorList>
            <person name="Pietrasiak N."/>
            <person name="Ward R."/>
            <person name="Stajich J.E."/>
            <person name="Kurbessoian T."/>
        </authorList>
    </citation>
    <scope>NUCLEOTIDE SEQUENCE</scope>
    <source>
        <strain evidence="12">CPER-KK1</strain>
    </source>
</reference>
<evidence type="ECO:0000313" key="12">
    <source>
        <dbReference type="EMBL" id="MBW4545990.1"/>
    </source>
</evidence>
<dbReference type="InterPro" id="IPR019278">
    <property type="entry name" value="DICT_dom"/>
</dbReference>
<dbReference type="GO" id="GO:0000155">
    <property type="term" value="F:phosphorelay sensor kinase activity"/>
    <property type="evidence" value="ECO:0007669"/>
    <property type="project" value="InterPro"/>
</dbReference>
<evidence type="ECO:0000256" key="5">
    <source>
        <dbReference type="ARBA" id="ARBA00022679"/>
    </source>
</evidence>
<dbReference type="FunFam" id="3.30.565.10:FF:000006">
    <property type="entry name" value="Sensor histidine kinase WalK"/>
    <property type="match status" value="1"/>
</dbReference>
<evidence type="ECO:0000256" key="1">
    <source>
        <dbReference type="ARBA" id="ARBA00000085"/>
    </source>
</evidence>
<proteinExistence type="inferred from homology"/>
<feature type="domain" description="Histidine kinase" evidence="11">
    <location>
        <begin position="491"/>
        <end position="712"/>
    </location>
</feature>
<comment type="similarity">
    <text evidence="2">In the N-terminal section; belongs to the phytochrome family.</text>
</comment>
<feature type="coiled-coil region" evidence="8">
    <location>
        <begin position="464"/>
        <end position="491"/>
    </location>
</feature>
<dbReference type="Gene3D" id="3.30.565.10">
    <property type="entry name" value="Histidine kinase-like ATPase, C-terminal domain"/>
    <property type="match status" value="1"/>
</dbReference>
<reference evidence="12" key="2">
    <citation type="journal article" date="2022" name="Microbiol. Resour. Announc.">
        <title>Metagenome Sequencing to Explore Phylogenomics of Terrestrial Cyanobacteria.</title>
        <authorList>
            <person name="Ward R.D."/>
            <person name="Stajich J.E."/>
            <person name="Johansen J.R."/>
            <person name="Huntemann M."/>
            <person name="Clum A."/>
            <person name="Foster B."/>
            <person name="Foster B."/>
            <person name="Roux S."/>
            <person name="Palaniappan K."/>
            <person name="Varghese N."/>
            <person name="Mukherjee S."/>
            <person name="Reddy T.B.K."/>
            <person name="Daum C."/>
            <person name="Copeland A."/>
            <person name="Chen I.A."/>
            <person name="Ivanova N.N."/>
            <person name="Kyrpides N.C."/>
            <person name="Shapiro N."/>
            <person name="Eloe-Fadrosh E.A."/>
            <person name="Pietrasiak N."/>
        </authorList>
    </citation>
    <scope>NUCLEOTIDE SEQUENCE</scope>
    <source>
        <strain evidence="12">CPER-KK1</strain>
    </source>
</reference>
<dbReference type="Pfam" id="PF17150">
    <property type="entry name" value="CHASE6_C"/>
    <property type="match status" value="1"/>
</dbReference>
<comment type="caution">
    <text evidence="12">The sequence shown here is derived from an EMBL/GenBank/DDBJ whole genome shotgun (WGS) entry which is preliminary data.</text>
</comment>
<dbReference type="Pfam" id="PF02518">
    <property type="entry name" value="HATPase_c"/>
    <property type="match status" value="1"/>
</dbReference>
<dbReference type="EC" id="2.7.13.3" evidence="3"/>
<protein>
    <recommendedName>
        <fullName evidence="3">histidine kinase</fullName>
        <ecNumber evidence="3">2.7.13.3</ecNumber>
    </recommendedName>
</protein>
<dbReference type="InterPro" id="IPR036890">
    <property type="entry name" value="HATPase_C_sf"/>
</dbReference>